<evidence type="ECO:0000256" key="3">
    <source>
        <dbReference type="SAM" id="SignalP"/>
    </source>
</evidence>
<feature type="compositionally biased region" description="Basic and acidic residues" evidence="1">
    <location>
        <begin position="274"/>
        <end position="284"/>
    </location>
</feature>
<evidence type="ECO:0008006" key="6">
    <source>
        <dbReference type="Google" id="ProtNLM"/>
    </source>
</evidence>
<protein>
    <recommendedName>
        <fullName evidence="6">LGFP repeat-containing protein</fullName>
    </recommendedName>
</protein>
<feature type="chain" id="PRO_5046619140" description="LGFP repeat-containing protein" evidence="3">
    <location>
        <begin position="34"/>
        <end position="479"/>
    </location>
</feature>
<feature type="region of interest" description="Disordered" evidence="1">
    <location>
        <begin position="273"/>
        <end position="307"/>
    </location>
</feature>
<sequence length="479" mass="48436">MATSHTRARVGALALGFIAASATALLLAPHAGADPQSDAQAAIAELEQQISAGDADRGQADTGLGAEDGDLTAVGDGFEQKFANGTVFWSPEHGARVLYGGILAKYTDEGGPTGSLGFPSSSEGPADYRPTGRGASFAAADQPKIYWTPSGGAWVVRGPFTVATDKLGATLGAPTADMTTSGDIVSQEFANGTLTYSRSTGAWTSAPDPNWAQQLSGSSIPGMADSRGDAAADDTNTSDSDTDGTSWWWLLIPFLLILVGLFLIWLFRKARGPKTPDVRADEGRAATAPQATVDESDAAEGAAGAPTTHRGAAAGVAAAAGGAVAAGAATGAREAETSDVGETDVPTPDSGESTVVDDAADDADVAESPEAGEGDRGTAAAVSGDSVSGDSVIDGSVHGHGDGVGYYVANGRREPVPVGAHLPLDDPKQAPDGYPIKVSATDGVYYTPTQPSYAEIEPEVWFASESAAESASFSKSLPD</sequence>
<feature type="transmembrane region" description="Helical" evidence="2">
    <location>
        <begin position="247"/>
        <end position="267"/>
    </location>
</feature>
<dbReference type="Proteomes" id="UP000602395">
    <property type="component" value="Unassembled WGS sequence"/>
</dbReference>
<evidence type="ECO:0000256" key="1">
    <source>
        <dbReference type="SAM" id="MobiDB-lite"/>
    </source>
</evidence>
<feature type="region of interest" description="Disordered" evidence="1">
    <location>
        <begin position="201"/>
        <end position="242"/>
    </location>
</feature>
<comment type="caution">
    <text evidence="4">The sequence shown here is derived from an EMBL/GenBank/DDBJ whole genome shotgun (WGS) entry which is preliminary data.</text>
</comment>
<feature type="region of interest" description="Disordered" evidence="1">
    <location>
        <begin position="330"/>
        <end position="396"/>
    </location>
</feature>
<reference evidence="4 5" key="1">
    <citation type="submission" date="2020-09" db="EMBL/GenBank/DDBJ databases">
        <title>Novel species in genus Gordonia.</title>
        <authorList>
            <person name="Zhang G."/>
        </authorList>
    </citation>
    <scope>NUCLEOTIDE SEQUENCE [LARGE SCALE GENOMIC DNA]</scope>
    <source>
        <strain evidence="4 5">ON-33</strain>
    </source>
</reference>
<dbReference type="Pfam" id="PF08310">
    <property type="entry name" value="LGFP"/>
    <property type="match status" value="2"/>
</dbReference>
<keyword evidence="2" id="KW-1133">Transmembrane helix</keyword>
<feature type="compositionally biased region" description="Acidic residues" evidence="1">
    <location>
        <begin position="358"/>
        <end position="372"/>
    </location>
</feature>
<dbReference type="InterPro" id="IPR013207">
    <property type="entry name" value="LGFP"/>
</dbReference>
<feature type="signal peptide" evidence="3">
    <location>
        <begin position="1"/>
        <end position="33"/>
    </location>
</feature>
<evidence type="ECO:0000256" key="2">
    <source>
        <dbReference type="SAM" id="Phobius"/>
    </source>
</evidence>
<accession>A0ABR7WEZ4</accession>
<keyword evidence="2" id="KW-0472">Membrane</keyword>
<keyword evidence="5" id="KW-1185">Reference proteome</keyword>
<dbReference type="RefSeq" id="WP_190267879.1">
    <property type="nucleotide sequence ID" value="NZ_BAABAD010000005.1"/>
</dbReference>
<organism evidence="4 5">
    <name type="scientific">Gordonia hankookensis</name>
    <dbReference type="NCBI Taxonomy" id="589403"/>
    <lineage>
        <taxon>Bacteria</taxon>
        <taxon>Bacillati</taxon>
        <taxon>Actinomycetota</taxon>
        <taxon>Actinomycetes</taxon>
        <taxon>Mycobacteriales</taxon>
        <taxon>Gordoniaceae</taxon>
        <taxon>Gordonia</taxon>
    </lineage>
</organism>
<name>A0ABR7WEZ4_9ACTN</name>
<keyword evidence="2" id="KW-0812">Transmembrane</keyword>
<evidence type="ECO:0000313" key="5">
    <source>
        <dbReference type="Proteomes" id="UP000602395"/>
    </source>
</evidence>
<proteinExistence type="predicted"/>
<evidence type="ECO:0000313" key="4">
    <source>
        <dbReference type="EMBL" id="MBD1321333.1"/>
    </source>
</evidence>
<dbReference type="EMBL" id="JACWMS010000003">
    <property type="protein sequence ID" value="MBD1321333.1"/>
    <property type="molecule type" value="Genomic_DNA"/>
</dbReference>
<gene>
    <name evidence="4" type="ORF">IDF66_17235</name>
</gene>
<feature type="compositionally biased region" description="Low complexity" evidence="1">
    <location>
        <begin position="233"/>
        <end position="242"/>
    </location>
</feature>
<feature type="compositionally biased region" description="Low complexity" evidence="1">
    <location>
        <begin position="379"/>
        <end position="396"/>
    </location>
</feature>
<keyword evidence="3" id="KW-0732">Signal</keyword>